<comment type="similarity">
    <text evidence="1">Belongs to the universal stress protein A family.</text>
</comment>
<dbReference type="InterPro" id="IPR014729">
    <property type="entry name" value="Rossmann-like_a/b/a_fold"/>
</dbReference>
<dbReference type="PIRSF" id="PIRSF006276">
    <property type="entry name" value="UspA"/>
    <property type="match status" value="1"/>
</dbReference>
<dbReference type="EMBL" id="QKNX01000001">
    <property type="protein sequence ID" value="TKR27926.1"/>
    <property type="molecule type" value="Genomic_DNA"/>
</dbReference>
<protein>
    <submittedName>
        <fullName evidence="4">Universal stress protein</fullName>
    </submittedName>
</protein>
<dbReference type="CDD" id="cd00293">
    <property type="entry name" value="USP-like"/>
    <property type="match status" value="1"/>
</dbReference>
<evidence type="ECO:0000259" key="3">
    <source>
        <dbReference type="Pfam" id="PF00582"/>
    </source>
</evidence>
<dbReference type="PANTHER" id="PTHR46268">
    <property type="entry name" value="STRESS RESPONSE PROTEIN NHAX"/>
    <property type="match status" value="1"/>
</dbReference>
<evidence type="ECO:0000313" key="4">
    <source>
        <dbReference type="EMBL" id="TKR27926.1"/>
    </source>
</evidence>
<comment type="caution">
    <text evidence="4">The sequence shown here is derived from an EMBL/GenBank/DDBJ whole genome shotgun (WGS) entry which is preliminary data.</text>
</comment>
<accession>A0A4U5JHH3</accession>
<dbReference type="Gene3D" id="3.40.50.620">
    <property type="entry name" value="HUPs"/>
    <property type="match status" value="1"/>
</dbReference>
<reference evidence="4 5" key="1">
    <citation type="submission" date="2019-04" db="EMBL/GenBank/DDBJ databases">
        <title>Natronomonas sp. F20-122 a newhaloarchaeon isolated from a saline saltern of Isla Bacuta, Huelva, Spain.</title>
        <authorList>
            <person name="Duran-Viseras A."/>
            <person name="Sanchez-Porro C."/>
            <person name="Ventosa A."/>
        </authorList>
    </citation>
    <scope>NUCLEOTIDE SEQUENCE [LARGE SCALE GENOMIC DNA]</scope>
    <source>
        <strain evidence="4 5">F20-122</strain>
    </source>
</reference>
<evidence type="ECO:0000313" key="5">
    <source>
        <dbReference type="Proteomes" id="UP000308037"/>
    </source>
</evidence>
<proteinExistence type="inferred from homology"/>
<feature type="domain" description="UspA" evidence="3">
    <location>
        <begin position="1"/>
        <end position="139"/>
    </location>
</feature>
<dbReference type="Proteomes" id="UP000308037">
    <property type="component" value="Unassembled WGS sequence"/>
</dbReference>
<dbReference type="SUPFAM" id="SSF52402">
    <property type="entry name" value="Adenine nucleotide alpha hydrolases-like"/>
    <property type="match status" value="1"/>
</dbReference>
<sequence>MFDTILVPTDGSEGMARVIDTASELADVHGSTVHFVYAVHTASFANLPMETSWESVGVMLREDGDAALEAAESRSTADRVETAMVDGPPSREILTYAEEIGCDLVVMGTHGRGGLNRLLLGSVAERVVRSATIPIMTVRVGEPIERPAKATDEQPVTADPSVTEALE</sequence>
<evidence type="ECO:0000256" key="2">
    <source>
        <dbReference type="SAM" id="MobiDB-lite"/>
    </source>
</evidence>
<dbReference type="InterPro" id="IPR006016">
    <property type="entry name" value="UspA"/>
</dbReference>
<keyword evidence="5" id="KW-1185">Reference proteome</keyword>
<dbReference type="PANTHER" id="PTHR46268:SF6">
    <property type="entry name" value="UNIVERSAL STRESS PROTEIN UP12"/>
    <property type="match status" value="1"/>
</dbReference>
<dbReference type="OrthoDB" id="105697at2157"/>
<gene>
    <name evidence="4" type="ORF">DM868_02245</name>
</gene>
<name>A0A4U5JHH3_9EURY</name>
<dbReference type="AlphaFoldDB" id="A0A4U5JHH3"/>
<dbReference type="PRINTS" id="PR01438">
    <property type="entry name" value="UNVRSLSTRESS"/>
</dbReference>
<evidence type="ECO:0000256" key="1">
    <source>
        <dbReference type="ARBA" id="ARBA00008791"/>
    </source>
</evidence>
<dbReference type="InterPro" id="IPR006015">
    <property type="entry name" value="Universal_stress_UspA"/>
</dbReference>
<dbReference type="RefSeq" id="WP_137275226.1">
    <property type="nucleotide sequence ID" value="NZ_QKNX01000001.1"/>
</dbReference>
<feature type="region of interest" description="Disordered" evidence="2">
    <location>
        <begin position="144"/>
        <end position="167"/>
    </location>
</feature>
<dbReference type="Pfam" id="PF00582">
    <property type="entry name" value="Usp"/>
    <property type="match status" value="1"/>
</dbReference>
<organism evidence="4 5">
    <name type="scientific">Natronomonas salsuginis</name>
    <dbReference type="NCBI Taxonomy" id="2217661"/>
    <lineage>
        <taxon>Archaea</taxon>
        <taxon>Methanobacteriati</taxon>
        <taxon>Methanobacteriota</taxon>
        <taxon>Stenosarchaea group</taxon>
        <taxon>Halobacteria</taxon>
        <taxon>Halobacteriales</taxon>
        <taxon>Natronomonadaceae</taxon>
        <taxon>Natronomonas</taxon>
    </lineage>
</organism>